<accession>A0ABN8I2N1</accession>
<dbReference type="EMBL" id="OW152829">
    <property type="protein sequence ID" value="CAH2047358.1"/>
    <property type="molecule type" value="Genomic_DNA"/>
</dbReference>
<dbReference type="Proteomes" id="UP000837857">
    <property type="component" value="Chromosome 17"/>
</dbReference>
<evidence type="ECO:0000313" key="2">
    <source>
        <dbReference type="Proteomes" id="UP000837857"/>
    </source>
</evidence>
<gene>
    <name evidence="1" type="ORF">IPOD504_LOCUS5739</name>
</gene>
<name>A0ABN8I2N1_9NEOP</name>
<organism evidence="1 2">
    <name type="scientific">Iphiclides podalirius</name>
    <name type="common">scarce swallowtail</name>
    <dbReference type="NCBI Taxonomy" id="110791"/>
    <lineage>
        <taxon>Eukaryota</taxon>
        <taxon>Metazoa</taxon>
        <taxon>Ecdysozoa</taxon>
        <taxon>Arthropoda</taxon>
        <taxon>Hexapoda</taxon>
        <taxon>Insecta</taxon>
        <taxon>Pterygota</taxon>
        <taxon>Neoptera</taxon>
        <taxon>Endopterygota</taxon>
        <taxon>Lepidoptera</taxon>
        <taxon>Glossata</taxon>
        <taxon>Ditrysia</taxon>
        <taxon>Papilionoidea</taxon>
        <taxon>Papilionidae</taxon>
        <taxon>Papilioninae</taxon>
        <taxon>Iphiclides</taxon>
    </lineage>
</organism>
<sequence length="148" mass="16524">MEKKVTRMIPACRKSSQAIMMVPFQVCLFIKSKFRVHPNKPGNKGTGYLLAGSYRCTVVAFERRLAAKVAAVPRGIKPELVNSRRPLFLHDVSHLGPPRPAWGSRPLTENSTGSLGRDRFVTNRDTYRDCFPIRTPAVRTSGSLGTRL</sequence>
<evidence type="ECO:0000313" key="1">
    <source>
        <dbReference type="EMBL" id="CAH2047358.1"/>
    </source>
</evidence>
<keyword evidence="2" id="KW-1185">Reference proteome</keyword>
<protein>
    <submittedName>
        <fullName evidence="1">Uncharacterized protein</fullName>
    </submittedName>
</protein>
<proteinExistence type="predicted"/>
<reference evidence="1" key="1">
    <citation type="submission" date="2022-03" db="EMBL/GenBank/DDBJ databases">
        <authorList>
            <person name="Martin H S."/>
        </authorList>
    </citation>
    <scope>NUCLEOTIDE SEQUENCE</scope>
</reference>
<feature type="non-terminal residue" evidence="1">
    <location>
        <position position="148"/>
    </location>
</feature>